<accession>A0A0G1QW45</accession>
<name>A0A0G1QW45_UNCKA</name>
<dbReference type="EMBL" id="LCNE01000005">
    <property type="protein sequence ID" value="KKU49166.1"/>
    <property type="molecule type" value="Genomic_DNA"/>
</dbReference>
<evidence type="ECO:0000313" key="4">
    <source>
        <dbReference type="Proteomes" id="UP000033946"/>
    </source>
</evidence>
<keyword evidence="2" id="KW-0812">Transmembrane</keyword>
<evidence type="ECO:0000256" key="2">
    <source>
        <dbReference type="SAM" id="Phobius"/>
    </source>
</evidence>
<keyword evidence="2" id="KW-0472">Membrane</keyword>
<protein>
    <submittedName>
        <fullName evidence="3">Uncharacterized protein</fullName>
    </submittedName>
</protein>
<reference evidence="3 4" key="1">
    <citation type="journal article" date="2015" name="Nature">
        <title>rRNA introns, odd ribosomes, and small enigmatic genomes across a large radiation of phyla.</title>
        <authorList>
            <person name="Brown C.T."/>
            <person name="Hug L.A."/>
            <person name="Thomas B.C."/>
            <person name="Sharon I."/>
            <person name="Castelle C.J."/>
            <person name="Singh A."/>
            <person name="Wilkins M.J."/>
            <person name="Williams K.H."/>
            <person name="Banfield J.F."/>
        </authorList>
    </citation>
    <scope>NUCLEOTIDE SEQUENCE [LARGE SCALE GENOMIC DNA]</scope>
</reference>
<proteinExistence type="predicted"/>
<dbReference type="Proteomes" id="UP000033946">
    <property type="component" value="Unassembled WGS sequence"/>
</dbReference>
<keyword evidence="2" id="KW-1133">Transmembrane helix</keyword>
<gene>
    <name evidence="3" type="ORF">UX69_C0005G0026</name>
</gene>
<evidence type="ECO:0000256" key="1">
    <source>
        <dbReference type="SAM" id="Coils"/>
    </source>
</evidence>
<organism evidence="3 4">
    <name type="scientific">candidate division WWE3 bacterium GW2011_GWA2_46_9</name>
    <dbReference type="NCBI Taxonomy" id="1619111"/>
    <lineage>
        <taxon>Bacteria</taxon>
        <taxon>Katanobacteria</taxon>
    </lineage>
</organism>
<dbReference type="AlphaFoldDB" id="A0A0G1QW45"/>
<sequence length="100" mass="11573">MKNRQKDLQAQKKLRRELEILKAQVKSLGAKQEPELPLSQKQASVVNHDLPIKTIKRDLTKTAVFTLLAAFVLVGLQYFKVDYTSYAWLQNQVTSLFRQQ</sequence>
<comment type="caution">
    <text evidence="3">The sequence shown here is derived from an EMBL/GenBank/DDBJ whole genome shotgun (WGS) entry which is preliminary data.</text>
</comment>
<evidence type="ECO:0000313" key="3">
    <source>
        <dbReference type="EMBL" id="KKU49166.1"/>
    </source>
</evidence>
<keyword evidence="1" id="KW-0175">Coiled coil</keyword>
<feature type="transmembrane region" description="Helical" evidence="2">
    <location>
        <begin position="62"/>
        <end position="79"/>
    </location>
</feature>
<feature type="coiled-coil region" evidence="1">
    <location>
        <begin position="4"/>
        <end position="31"/>
    </location>
</feature>